<keyword evidence="2" id="KW-0418">Kinase</keyword>
<organism evidence="2 3">
    <name type="scientific">Angomonas deanei</name>
    <dbReference type="NCBI Taxonomy" id="59799"/>
    <lineage>
        <taxon>Eukaryota</taxon>
        <taxon>Discoba</taxon>
        <taxon>Euglenozoa</taxon>
        <taxon>Kinetoplastea</taxon>
        <taxon>Metakinetoplastina</taxon>
        <taxon>Trypanosomatida</taxon>
        <taxon>Trypanosomatidae</taxon>
        <taxon>Strigomonadinae</taxon>
        <taxon>Angomonas</taxon>
    </lineage>
</organism>
<dbReference type="EMBL" id="LR877145">
    <property type="protein sequence ID" value="CAD2213442.1"/>
    <property type="molecule type" value="Genomic_DNA"/>
</dbReference>
<dbReference type="OrthoDB" id="265044at2759"/>
<dbReference type="PRINTS" id="PR00449">
    <property type="entry name" value="RASTRNSFRMNG"/>
</dbReference>
<dbReference type="GO" id="GO:0003924">
    <property type="term" value="F:GTPase activity"/>
    <property type="evidence" value="ECO:0007669"/>
    <property type="project" value="InterPro"/>
</dbReference>
<gene>
    <name evidence="2" type="ORF">ADEAN_000088300</name>
</gene>
<dbReference type="Gene3D" id="3.40.50.300">
    <property type="entry name" value="P-loop containing nucleotide triphosphate hydrolases"/>
    <property type="match status" value="1"/>
</dbReference>
<dbReference type="Pfam" id="PF00071">
    <property type="entry name" value="Ras"/>
    <property type="match status" value="1"/>
</dbReference>
<dbReference type="AlphaFoldDB" id="S9VEE0"/>
<dbReference type="InterPro" id="IPR005225">
    <property type="entry name" value="Small_GTP-bd"/>
</dbReference>
<accession>S9VEE0</accession>
<dbReference type="PANTHER" id="PTHR47978">
    <property type="match status" value="1"/>
</dbReference>
<dbReference type="PROSITE" id="PS51419">
    <property type="entry name" value="RAB"/>
    <property type="match status" value="1"/>
</dbReference>
<name>S9VEE0_9TRYP</name>
<evidence type="ECO:0000256" key="1">
    <source>
        <dbReference type="ARBA" id="ARBA00022741"/>
    </source>
</evidence>
<dbReference type="NCBIfam" id="TIGR00231">
    <property type="entry name" value="small_GTP"/>
    <property type="match status" value="1"/>
</dbReference>
<dbReference type="SMART" id="SM00173">
    <property type="entry name" value="RAS"/>
    <property type="match status" value="1"/>
</dbReference>
<keyword evidence="2" id="KW-0808">Transferase</keyword>
<dbReference type="InterPro" id="IPR027417">
    <property type="entry name" value="P-loop_NTPase"/>
</dbReference>
<dbReference type="SMART" id="SM00175">
    <property type="entry name" value="RAB"/>
    <property type="match status" value="1"/>
</dbReference>
<dbReference type="GO" id="GO:0005525">
    <property type="term" value="F:GTP binding"/>
    <property type="evidence" value="ECO:0007669"/>
    <property type="project" value="InterPro"/>
</dbReference>
<keyword evidence="1" id="KW-0547">Nucleotide-binding</keyword>
<proteinExistence type="predicted"/>
<keyword evidence="3" id="KW-1185">Reference proteome</keyword>
<reference evidence="2 3" key="1">
    <citation type="submission" date="2020-08" db="EMBL/GenBank/DDBJ databases">
        <authorList>
            <person name="Newling K."/>
            <person name="Davey J."/>
            <person name="Forrester S."/>
        </authorList>
    </citation>
    <scope>NUCLEOTIDE SEQUENCE [LARGE SCALE GENOMIC DNA]</scope>
    <source>
        <strain evidence="3">Crithidia deanei Carvalho (ATCC PRA-265)</strain>
    </source>
</reference>
<sequence length="181" mass="20497">MVLLRLRIAVVGEPTSGKTAYVQMVNSEGVTFPKDYLMTMGCDFVVKEVPLNEEDVVEVTLMDIGGQKLYDRMVPAYMENVTAYFLMYDVSNKTTFETCKKWVKRAQAANKEMIGVLIANKMDLADKCEITDSQGESFAKANNMRFYKCSALRGTGINEPIIDFANFFLEGYRQRIAEMSQ</sequence>
<dbReference type="VEuPathDB" id="TriTrypDB:ADEAN_000088300"/>
<protein>
    <submittedName>
        <fullName evidence="2">ADP-ribosylation factor family/Ras of Complex, Roc, domain of DAPkinase/Ras family, putative</fullName>
    </submittedName>
</protein>
<dbReference type="GO" id="GO:0016301">
    <property type="term" value="F:kinase activity"/>
    <property type="evidence" value="ECO:0007669"/>
    <property type="project" value="UniProtKB-KW"/>
</dbReference>
<dbReference type="Proteomes" id="UP000515908">
    <property type="component" value="Chromosome 01"/>
</dbReference>
<evidence type="ECO:0000313" key="3">
    <source>
        <dbReference type="Proteomes" id="UP000515908"/>
    </source>
</evidence>
<evidence type="ECO:0000313" key="2">
    <source>
        <dbReference type="EMBL" id="CAD2213442.1"/>
    </source>
</evidence>
<dbReference type="InterPro" id="IPR001806">
    <property type="entry name" value="Small_GTPase"/>
</dbReference>
<dbReference type="SUPFAM" id="SSF52540">
    <property type="entry name" value="P-loop containing nucleoside triphosphate hydrolases"/>
    <property type="match status" value="1"/>
</dbReference>